<dbReference type="EMBL" id="BAAAZR010000002">
    <property type="protein sequence ID" value="GAA3797437.1"/>
    <property type="molecule type" value="Genomic_DNA"/>
</dbReference>
<dbReference type="InterPro" id="IPR050191">
    <property type="entry name" value="ATP-dep_DNA_ligase"/>
</dbReference>
<dbReference type="PANTHER" id="PTHR45674:SF4">
    <property type="entry name" value="DNA LIGASE 1"/>
    <property type="match status" value="1"/>
</dbReference>
<evidence type="ECO:0000256" key="3">
    <source>
        <dbReference type="ARBA" id="ARBA00022598"/>
    </source>
</evidence>
<comment type="caution">
    <text evidence="6">The sequence shown here is derived from an EMBL/GenBank/DDBJ whole genome shotgun (WGS) entry which is preliminary data.</text>
</comment>
<dbReference type="SUPFAM" id="SSF56091">
    <property type="entry name" value="DNA ligase/mRNA capping enzyme, catalytic domain"/>
    <property type="match status" value="1"/>
</dbReference>
<organism evidence="6 7">
    <name type="scientific">Sphaerisporangium flaviroseum</name>
    <dbReference type="NCBI Taxonomy" id="509199"/>
    <lineage>
        <taxon>Bacteria</taxon>
        <taxon>Bacillati</taxon>
        <taxon>Actinomycetota</taxon>
        <taxon>Actinomycetes</taxon>
        <taxon>Streptosporangiales</taxon>
        <taxon>Streptosporangiaceae</taxon>
        <taxon>Sphaerisporangium</taxon>
    </lineage>
</organism>
<evidence type="ECO:0000256" key="4">
    <source>
        <dbReference type="ARBA" id="ARBA00034003"/>
    </source>
</evidence>
<protein>
    <recommendedName>
        <fullName evidence="2">DNA ligase (ATP)</fullName>
        <ecNumber evidence="2">6.5.1.1</ecNumber>
    </recommendedName>
</protein>
<evidence type="ECO:0000259" key="5">
    <source>
        <dbReference type="PROSITE" id="PS50160"/>
    </source>
</evidence>
<dbReference type="CDD" id="cd07971">
    <property type="entry name" value="OBF_DNA_ligase_LigD"/>
    <property type="match status" value="1"/>
</dbReference>
<evidence type="ECO:0000313" key="6">
    <source>
        <dbReference type="EMBL" id="GAA3797437.1"/>
    </source>
</evidence>
<dbReference type="Gene3D" id="2.40.50.140">
    <property type="entry name" value="Nucleic acid-binding proteins"/>
    <property type="match status" value="1"/>
</dbReference>
<proteinExistence type="inferred from homology"/>
<evidence type="ECO:0000256" key="1">
    <source>
        <dbReference type="ARBA" id="ARBA00007572"/>
    </source>
</evidence>
<dbReference type="InterPro" id="IPR012340">
    <property type="entry name" value="NA-bd_OB-fold"/>
</dbReference>
<dbReference type="Pfam" id="PF01068">
    <property type="entry name" value="DNA_ligase_A_M"/>
    <property type="match status" value="1"/>
</dbReference>
<comment type="catalytic activity">
    <reaction evidence="4">
        <text>ATP + (deoxyribonucleotide)n-3'-hydroxyl + 5'-phospho-(deoxyribonucleotide)m = (deoxyribonucleotide)n+m + AMP + diphosphate.</text>
        <dbReference type="EC" id="6.5.1.1"/>
    </reaction>
</comment>
<dbReference type="EC" id="6.5.1.1" evidence="2"/>
<keyword evidence="7" id="KW-1185">Reference proteome</keyword>
<dbReference type="Gene3D" id="3.30.470.30">
    <property type="entry name" value="DNA ligase/mRNA capping enzyme"/>
    <property type="match status" value="1"/>
</dbReference>
<feature type="domain" description="ATP-dependent DNA ligase family profile" evidence="5">
    <location>
        <begin position="109"/>
        <end position="232"/>
    </location>
</feature>
<dbReference type="PANTHER" id="PTHR45674">
    <property type="entry name" value="DNA LIGASE 1/3 FAMILY MEMBER"/>
    <property type="match status" value="1"/>
</dbReference>
<dbReference type="PROSITE" id="PS50160">
    <property type="entry name" value="DNA_LIGASE_A3"/>
    <property type="match status" value="1"/>
</dbReference>
<name>A0ABP7HN25_9ACTN</name>
<evidence type="ECO:0000313" key="7">
    <source>
        <dbReference type="Proteomes" id="UP001500888"/>
    </source>
</evidence>
<dbReference type="Proteomes" id="UP001500888">
    <property type="component" value="Unassembled WGS sequence"/>
</dbReference>
<dbReference type="InterPro" id="IPR012309">
    <property type="entry name" value="DNA_ligase_ATP-dep_C"/>
</dbReference>
<gene>
    <name evidence="6" type="ORF">GCM10022226_16000</name>
</gene>
<accession>A0ABP7HN25</accession>
<dbReference type="InterPro" id="IPR014146">
    <property type="entry name" value="LigD_ligase_dom"/>
</dbReference>
<comment type="similarity">
    <text evidence="1">Belongs to the ATP-dependent DNA ligase family.</text>
</comment>
<dbReference type="CDD" id="cd07906">
    <property type="entry name" value="Adenylation_DNA_ligase_LigD_LigC"/>
    <property type="match status" value="1"/>
</dbReference>
<sequence length="330" mass="36489">MGGLPAYTPMLAQIGPLPAPAEDDAWGHEMKWDGVRALAYIENSALKLISRSGKDVTVAYPELYALAGAVDGHDVVLDGEIVAFDDAGRPSFSALQPRMHQRRDERVRKLAQTTPVTYMLFDILHLDGDSSIALPYVQRRELLESVVSAGARWQVPAWFRDDGAHALELSRQLGMEGIVSKRLQSPYRPGRRTPEWTKVKNFRAQEAVIAGWTPGRGRRSSTIGSLLLGVHEGDQLLYAGNVGTGFTEDTLHELSEILAPLSRATSPFDGPVPREQAKDARWVDPVLVGEVQYAEWTPDGRLRHASWRGLRDDKDPRAITREAEPPQMAG</sequence>
<dbReference type="SUPFAM" id="SSF50249">
    <property type="entry name" value="Nucleic acid-binding proteins"/>
    <property type="match status" value="1"/>
</dbReference>
<dbReference type="Pfam" id="PF04679">
    <property type="entry name" value="DNA_ligase_A_C"/>
    <property type="match status" value="1"/>
</dbReference>
<keyword evidence="3" id="KW-0436">Ligase</keyword>
<evidence type="ECO:0000256" key="2">
    <source>
        <dbReference type="ARBA" id="ARBA00012727"/>
    </source>
</evidence>
<reference evidence="7" key="1">
    <citation type="journal article" date="2019" name="Int. J. Syst. Evol. Microbiol.">
        <title>The Global Catalogue of Microorganisms (GCM) 10K type strain sequencing project: providing services to taxonomists for standard genome sequencing and annotation.</title>
        <authorList>
            <consortium name="The Broad Institute Genomics Platform"/>
            <consortium name="The Broad Institute Genome Sequencing Center for Infectious Disease"/>
            <person name="Wu L."/>
            <person name="Ma J."/>
        </authorList>
    </citation>
    <scope>NUCLEOTIDE SEQUENCE [LARGE SCALE GENOMIC DNA]</scope>
    <source>
        <strain evidence="7">JCM 16908</strain>
    </source>
</reference>
<dbReference type="NCBIfam" id="TIGR02779">
    <property type="entry name" value="NHEJ_ligase_lig"/>
    <property type="match status" value="1"/>
</dbReference>
<dbReference type="RefSeq" id="WP_344936172.1">
    <property type="nucleotide sequence ID" value="NZ_BAAAZR010000002.1"/>
</dbReference>
<dbReference type="Gene3D" id="3.30.1490.70">
    <property type="match status" value="1"/>
</dbReference>
<dbReference type="InterPro" id="IPR012310">
    <property type="entry name" value="DNA_ligase_ATP-dep_cent"/>
</dbReference>